<evidence type="ECO:0000313" key="4">
    <source>
        <dbReference type="WBParaSite" id="jg7420"/>
    </source>
</evidence>
<evidence type="ECO:0000256" key="2">
    <source>
        <dbReference type="SAM" id="Phobius"/>
    </source>
</evidence>
<sequence>MAAKKAGEGVRSEIVLEDYIDIEIEPFPFDHVEKRQPSFDDLKKMYGIMTKLKNDINRVTRHLIRSDDKIIEASNVLQLKLGSVFNEINSCLKNEKHTDKLDSTVRNFQEKSNKIDSRTERDEFDEAEANFVNMISNAESGANVSAFKGDNSTTFARWATRFRDYVDAMGKGWSEADKVNKLKFLLQGLPRMYFNELLDNQKDTLEKVIFHLTAKIDGVKTRDLALQDLLACRQKERESVTEFASRLIPIVETILQGKDAAALNERLRDEFLGKISSELICLLRIGGWPKTFEEAVKKAQELEVDKGTLRLFQNQDHVNAVRLENPPVAANSQVSFPQGRYDTLAQGGICPHRIKDSIREVHQVAIQVALLTIETGVGKECAIINRFVPQTAYPGYPRYEYYGPRAPRPQFAGNQFRGYAPTPRDFGQRSGYAPRHSFPAPQTYAPHQQVNFIEPGYYQSEAMEYEQMPVDSYAYPQPSTNYQPPNVDPEKQQRTEKLEAELESMRELLARSNIGTSNAPSCQSIQVGQEFEKLCKNLGEPKIAKVTVKDQDWSKTKKSTSPLFGPKLSFLGIILMFLLIMVTSCAGKIEISPRHPLICPKEGRGMLYTFTPEFTCPQFEYEANKTSREQTLRIYQPNREEYSSKAYVCKKIRKKAQKKASWSNDPTVEKLPSETLLLSEGECQEMIHKKRCLLGNLEPAGEIYRTTFKLDLTTRYFSIGWDQVFVDNCYLFESSVVSNHEEREVHTNLGDSNHCEYMKGRCQLADFTMLIWTPNRAQPCKFVLSGTWKGVRIGQQWLSREMGFGVDFFNETRMIRDCGQLLELTEQDVAVRDAYFNRKKREEYKTQEGNVRSTQAAGQLTFLSADIIEKLKFGFDHALSFICGALEKERLSTISIGMESATALVRGKLKDPNLIAERVTLWTFRVWPCVQLELGHYSFQATNDTNECFEYLPLAIDTTFQPEMAFVNAKTMLVSKTSRKGDCRTFRHQIIELDHKLQEVDQVTGTRKMVNSTILRDKFEDFEGLTKLRPHSFHSLVLTNISKVLTSDHMNSMSKLARMDYEIKRDGGQLKVTPSQGSLDLGEQIVKAVKPSLENVWWWWVTVSTSLTTIVAIVWAFILCTPCLAQITVGRILQNRGRDRELEQLRETVEKLRKSLENAAVSGKGAK</sequence>
<keyword evidence="2" id="KW-1133">Transmembrane helix</keyword>
<keyword evidence="1" id="KW-0175">Coiled coil</keyword>
<proteinExistence type="predicted"/>
<feature type="coiled-coil region" evidence="1">
    <location>
        <begin position="1135"/>
        <end position="1162"/>
    </location>
</feature>
<reference evidence="4" key="1">
    <citation type="submission" date="2022-11" db="UniProtKB">
        <authorList>
            <consortium name="WormBaseParasite"/>
        </authorList>
    </citation>
    <scope>IDENTIFICATION</scope>
</reference>
<keyword evidence="2" id="KW-0472">Membrane</keyword>
<feature type="transmembrane region" description="Helical" evidence="2">
    <location>
        <begin position="1097"/>
        <end position="1118"/>
    </location>
</feature>
<accession>A0A915EP46</accession>
<evidence type="ECO:0000256" key="1">
    <source>
        <dbReference type="SAM" id="Coils"/>
    </source>
</evidence>
<dbReference type="AlphaFoldDB" id="A0A915EP46"/>
<keyword evidence="3" id="KW-1185">Reference proteome</keyword>
<organism evidence="3 4">
    <name type="scientific">Ditylenchus dipsaci</name>
    <dbReference type="NCBI Taxonomy" id="166011"/>
    <lineage>
        <taxon>Eukaryota</taxon>
        <taxon>Metazoa</taxon>
        <taxon>Ecdysozoa</taxon>
        <taxon>Nematoda</taxon>
        <taxon>Chromadorea</taxon>
        <taxon>Rhabditida</taxon>
        <taxon>Tylenchina</taxon>
        <taxon>Tylenchomorpha</taxon>
        <taxon>Sphaerularioidea</taxon>
        <taxon>Anguinidae</taxon>
        <taxon>Anguininae</taxon>
        <taxon>Ditylenchus</taxon>
    </lineage>
</organism>
<name>A0A915EP46_9BILA</name>
<dbReference type="Proteomes" id="UP000887574">
    <property type="component" value="Unplaced"/>
</dbReference>
<protein>
    <submittedName>
        <fullName evidence="4">Envelope protein</fullName>
    </submittedName>
</protein>
<dbReference type="PANTHER" id="PTHR31524:SF2">
    <property type="entry name" value="PROTEIN CBG10426"/>
    <property type="match status" value="1"/>
</dbReference>
<dbReference type="PANTHER" id="PTHR31524">
    <property type="match status" value="1"/>
</dbReference>
<evidence type="ECO:0000313" key="3">
    <source>
        <dbReference type="Proteomes" id="UP000887574"/>
    </source>
</evidence>
<keyword evidence="2" id="KW-0812">Transmembrane</keyword>
<dbReference type="WBParaSite" id="jg7420">
    <property type="protein sequence ID" value="jg7420"/>
    <property type="gene ID" value="jg7420"/>
</dbReference>